<dbReference type="EC" id="1.2.1.88" evidence="3"/>
<dbReference type="CDD" id="cd07123">
    <property type="entry name" value="ALDH_F4-17_P5CDH"/>
    <property type="match status" value="1"/>
</dbReference>
<organism evidence="12">
    <name type="scientific">Proteinivorax tanatarense</name>
    <dbReference type="NCBI Taxonomy" id="1260629"/>
    <lineage>
        <taxon>Bacteria</taxon>
        <taxon>Bacillati</taxon>
        <taxon>Bacillota</taxon>
        <taxon>Clostridia</taxon>
        <taxon>Eubacteriales</taxon>
        <taxon>Proteinivoracaceae</taxon>
        <taxon>Proteinivorax</taxon>
    </lineage>
</organism>
<evidence type="ECO:0000256" key="4">
    <source>
        <dbReference type="ARBA" id="ARBA00023002"/>
    </source>
</evidence>
<evidence type="ECO:0000256" key="3">
    <source>
        <dbReference type="ARBA" id="ARBA00012884"/>
    </source>
</evidence>
<dbReference type="PANTHER" id="PTHR42862">
    <property type="entry name" value="DELTA-1-PYRROLINE-5-CARBOXYLATE DEHYDROGENASE 1, ISOFORM A-RELATED"/>
    <property type="match status" value="1"/>
</dbReference>
<dbReference type="Pfam" id="PF00171">
    <property type="entry name" value="Aldedh"/>
    <property type="match status" value="1"/>
</dbReference>
<dbReference type="GO" id="GO:0003842">
    <property type="term" value="F:L-glutamate gamma-semialdehyde dehydrogenase activity"/>
    <property type="evidence" value="ECO:0007669"/>
    <property type="project" value="UniProtKB-EC"/>
</dbReference>
<evidence type="ECO:0000313" key="12">
    <source>
        <dbReference type="EMBL" id="XBX74274.1"/>
    </source>
</evidence>
<evidence type="ECO:0000256" key="8">
    <source>
        <dbReference type="ARBA" id="ARBA00048142"/>
    </source>
</evidence>
<dbReference type="InterPro" id="IPR016162">
    <property type="entry name" value="Ald_DH_N"/>
</dbReference>
<dbReference type="PROSITE" id="PS00070">
    <property type="entry name" value="ALDEHYDE_DEHYDR_CYS"/>
    <property type="match status" value="1"/>
</dbReference>
<accession>A0AAU7VJN6</accession>
<dbReference type="FunFam" id="3.40.309.10:FF:000005">
    <property type="entry name" value="1-pyrroline-5-carboxylate dehydrogenase 1"/>
    <property type="match status" value="1"/>
</dbReference>
<reference evidence="12" key="2">
    <citation type="submission" date="2024-06" db="EMBL/GenBank/DDBJ databases">
        <authorList>
            <person name="Petrova K.O."/>
            <person name="Toshchakov S.V."/>
            <person name="Boltjanskaja Y.V."/>
            <person name="Kevbrin V."/>
        </authorList>
    </citation>
    <scope>NUCLEOTIDE SEQUENCE</scope>
    <source>
        <strain evidence="12">Z-910T</strain>
    </source>
</reference>
<dbReference type="NCBIfam" id="TIGR01236">
    <property type="entry name" value="D1pyr5carbox1"/>
    <property type="match status" value="1"/>
</dbReference>
<dbReference type="InterPro" id="IPR016163">
    <property type="entry name" value="Ald_DH_C"/>
</dbReference>
<evidence type="ECO:0000256" key="9">
    <source>
        <dbReference type="PROSITE-ProRule" id="PRU10007"/>
    </source>
</evidence>
<dbReference type="InterPro" id="IPR005931">
    <property type="entry name" value="P5CDH/ALDH4A1"/>
</dbReference>
<keyword evidence="5" id="KW-0520">NAD</keyword>
<comment type="pathway">
    <text evidence="1">Amino-acid degradation; L-proline degradation into L-glutamate; L-glutamate from L-proline: step 2/2.</text>
</comment>
<evidence type="ECO:0000256" key="2">
    <source>
        <dbReference type="ARBA" id="ARBA00009986"/>
    </source>
</evidence>
<evidence type="ECO:0000256" key="7">
    <source>
        <dbReference type="ARBA" id="ARBA00032259"/>
    </source>
</evidence>
<dbReference type="EMBL" id="CP158367">
    <property type="protein sequence ID" value="XBX74274.1"/>
    <property type="molecule type" value="Genomic_DNA"/>
</dbReference>
<dbReference type="InterPro" id="IPR050485">
    <property type="entry name" value="Proline_metab_enzyme"/>
</dbReference>
<evidence type="ECO:0000256" key="6">
    <source>
        <dbReference type="ARBA" id="ARBA00023062"/>
    </source>
</evidence>
<evidence type="ECO:0000256" key="10">
    <source>
        <dbReference type="RuleBase" id="RU003345"/>
    </source>
</evidence>
<feature type="domain" description="Aldehyde dehydrogenase" evidence="11">
    <location>
        <begin position="59"/>
        <end position="521"/>
    </location>
</feature>
<dbReference type="PROSITE" id="PS00687">
    <property type="entry name" value="ALDEHYDE_DEHYDR_GLU"/>
    <property type="match status" value="1"/>
</dbReference>
<comment type="catalytic activity">
    <reaction evidence="8">
        <text>L-glutamate 5-semialdehyde + NAD(+) + H2O = L-glutamate + NADH + 2 H(+)</text>
        <dbReference type="Rhea" id="RHEA:30235"/>
        <dbReference type="ChEBI" id="CHEBI:15377"/>
        <dbReference type="ChEBI" id="CHEBI:15378"/>
        <dbReference type="ChEBI" id="CHEBI:29985"/>
        <dbReference type="ChEBI" id="CHEBI:57540"/>
        <dbReference type="ChEBI" id="CHEBI:57945"/>
        <dbReference type="ChEBI" id="CHEBI:58066"/>
        <dbReference type="EC" id="1.2.1.88"/>
    </reaction>
</comment>
<keyword evidence="6" id="KW-0642">Proline metabolism</keyword>
<evidence type="ECO:0000256" key="1">
    <source>
        <dbReference type="ARBA" id="ARBA00004786"/>
    </source>
</evidence>
<gene>
    <name evidence="12" type="primary">pruA</name>
    <name evidence="12" type="ORF">PRVXT_002305</name>
</gene>
<dbReference type="InterPro" id="IPR016161">
    <property type="entry name" value="Ald_DH/histidinol_DH"/>
</dbReference>
<keyword evidence="4 10" id="KW-0560">Oxidoreductase</keyword>
<evidence type="ECO:0000259" key="11">
    <source>
        <dbReference type="Pfam" id="PF00171"/>
    </source>
</evidence>
<dbReference type="SUPFAM" id="SSF53720">
    <property type="entry name" value="ALDH-like"/>
    <property type="match status" value="1"/>
</dbReference>
<dbReference type="FunFam" id="3.40.605.10:FF:000006">
    <property type="entry name" value="1-pyrroline-5-carboxylate dehydrogenase"/>
    <property type="match status" value="1"/>
</dbReference>
<dbReference type="InterPro" id="IPR016160">
    <property type="entry name" value="Ald_DH_CS_CYS"/>
</dbReference>
<dbReference type="PANTHER" id="PTHR42862:SF1">
    <property type="entry name" value="DELTA-1-PYRROLINE-5-CARBOXYLATE DEHYDROGENASE 2, ISOFORM A-RELATED"/>
    <property type="match status" value="1"/>
</dbReference>
<protein>
    <recommendedName>
        <fullName evidence="7">L-glutamate gamma-semialdehyde dehydrogenase</fullName>
        <ecNumber evidence="3">1.2.1.88</ecNumber>
    </recommendedName>
    <alternativeName>
        <fullName evidence="7">L-glutamate gamma-semialdehyde dehydrogenase</fullName>
    </alternativeName>
</protein>
<feature type="active site" evidence="9">
    <location>
        <position position="293"/>
    </location>
</feature>
<dbReference type="AlphaFoldDB" id="A0AAU7VJN6"/>
<proteinExistence type="inferred from homology"/>
<dbReference type="GO" id="GO:0004657">
    <property type="term" value="F:proline dehydrogenase activity"/>
    <property type="evidence" value="ECO:0007669"/>
    <property type="project" value="UniProtKB-ARBA"/>
</dbReference>
<sequence length="542" mass="60719">MIDNLFSFKRPSNEMPNDFKVNSVERKELKFKLEEYSKKVIEIPLIINGKEVRTGDMGEVRMPHNHKHILANYHKAGEKEISMAVEASREAKKEWENMPWQMRALVFKKAAALIAGPYRQVMNAVTMLGQSKNAYQAEIEAVCELVDFFEFNTHYISKMYKEQPDSTRTVINQLDYRPLEGFVFAVTPFNFTAIGGNLPSAPAMVGNTVVWKPALTAVYSNYFVMKILQEAGLPSGVINFIPGDGAKVADVVLKKDDLAGIHFTGSTTVFNSMWKKVAQNLEKYKTYPKIVGETGGKDFVVVHPSADNNEVVTGLIRGAYEYQGQKCSAASRAYIPESKWAEIKNSLIKEVKNIKVGPVEEFSNFVNAVIDQKAFDKIENYIDYARKSPEAEIIAGGTCDDTKGYFISPTLILTENPKFKTMVEEIFGPVLTIFVYPDDEFEQTLKLVNETSPYGLTGSIFAKDRQAQLKAIKELRQAAGNFYVNDKPTTAIVGQQPFGGARASGTNDKAGAEQNLSRWISPRVVKETLVPAKDYKYPFMDE</sequence>
<dbReference type="Gene3D" id="3.40.309.10">
    <property type="entry name" value="Aldehyde Dehydrogenase, Chain A, domain 2"/>
    <property type="match status" value="1"/>
</dbReference>
<dbReference type="Gene3D" id="3.40.605.10">
    <property type="entry name" value="Aldehyde Dehydrogenase, Chain A, domain 1"/>
    <property type="match status" value="1"/>
</dbReference>
<dbReference type="GO" id="GO:0009898">
    <property type="term" value="C:cytoplasmic side of plasma membrane"/>
    <property type="evidence" value="ECO:0007669"/>
    <property type="project" value="TreeGrafter"/>
</dbReference>
<dbReference type="RefSeq" id="WP_350343028.1">
    <property type="nucleotide sequence ID" value="NZ_CP158367.1"/>
</dbReference>
<evidence type="ECO:0000256" key="5">
    <source>
        <dbReference type="ARBA" id="ARBA00023027"/>
    </source>
</evidence>
<dbReference type="InterPro" id="IPR015590">
    <property type="entry name" value="Aldehyde_DH_dom"/>
</dbReference>
<comment type="similarity">
    <text evidence="2 10">Belongs to the aldehyde dehydrogenase family.</text>
</comment>
<reference evidence="12" key="1">
    <citation type="journal article" date="2013" name="Extremophiles">
        <title>Proteinivorax tanatarense gen. nov., sp. nov., an anaerobic, haloalkaliphilic, proteolytic bacterium isolated from a decaying algal bloom, and proposal of Proteinivoraceae fam. nov.</title>
        <authorList>
            <person name="Kevbrin V."/>
            <person name="Boltyanskaya Y."/>
            <person name="Zhilina T."/>
            <person name="Kolganova T."/>
            <person name="Lavrentjeva E."/>
            <person name="Kuznetsov B."/>
        </authorList>
    </citation>
    <scope>NUCLEOTIDE SEQUENCE</scope>
    <source>
        <strain evidence="12">Z-910T</strain>
    </source>
</reference>
<name>A0AAU7VJN6_9FIRM</name>
<dbReference type="GO" id="GO:0010133">
    <property type="term" value="P:L-proline catabolic process to L-glutamate"/>
    <property type="evidence" value="ECO:0007669"/>
    <property type="project" value="InterPro"/>
</dbReference>
<dbReference type="InterPro" id="IPR029510">
    <property type="entry name" value="Ald_DH_CS_GLU"/>
</dbReference>